<evidence type="ECO:0000313" key="1">
    <source>
        <dbReference type="EMBL" id="CEK71086.1"/>
    </source>
</evidence>
<dbReference type="EMBL" id="HACG01024221">
    <property type="protein sequence ID" value="CEK71086.1"/>
    <property type="molecule type" value="Transcribed_RNA"/>
</dbReference>
<sequence length="71" mass="8160">FYMVTDAKRKNTSRVLHGITDAKKKNTSRFLYGITDGQMVKLSEGLWKHPVFEPSCVRALSIVKKFTAREK</sequence>
<feature type="non-terminal residue" evidence="1">
    <location>
        <position position="1"/>
    </location>
</feature>
<accession>A0A0B6ZTC7</accession>
<name>A0A0B6ZTC7_9EUPU</name>
<reference evidence="1" key="1">
    <citation type="submission" date="2014-12" db="EMBL/GenBank/DDBJ databases">
        <title>Insight into the proteome of Arion vulgaris.</title>
        <authorList>
            <person name="Aradska J."/>
            <person name="Bulat T."/>
            <person name="Smidak R."/>
            <person name="Sarate P."/>
            <person name="Gangsoo J."/>
            <person name="Sialana F."/>
            <person name="Bilban M."/>
            <person name="Lubec G."/>
        </authorList>
    </citation>
    <scope>NUCLEOTIDE SEQUENCE</scope>
    <source>
        <tissue evidence="1">Skin</tissue>
    </source>
</reference>
<gene>
    <name evidence="1" type="primary">ORF76880</name>
</gene>
<organism evidence="1">
    <name type="scientific">Arion vulgaris</name>
    <dbReference type="NCBI Taxonomy" id="1028688"/>
    <lineage>
        <taxon>Eukaryota</taxon>
        <taxon>Metazoa</taxon>
        <taxon>Spiralia</taxon>
        <taxon>Lophotrochozoa</taxon>
        <taxon>Mollusca</taxon>
        <taxon>Gastropoda</taxon>
        <taxon>Heterobranchia</taxon>
        <taxon>Euthyneura</taxon>
        <taxon>Panpulmonata</taxon>
        <taxon>Eupulmonata</taxon>
        <taxon>Stylommatophora</taxon>
        <taxon>Helicina</taxon>
        <taxon>Arionoidea</taxon>
        <taxon>Arionidae</taxon>
        <taxon>Arion</taxon>
    </lineage>
</organism>
<dbReference type="AlphaFoldDB" id="A0A0B6ZTC7"/>
<proteinExistence type="predicted"/>
<protein>
    <submittedName>
        <fullName evidence="1">Uncharacterized protein</fullName>
    </submittedName>
</protein>